<reference evidence="2" key="1">
    <citation type="submission" date="2022-12" db="EMBL/GenBank/DDBJ databases">
        <title>Draft genome assemblies for two species of Escallonia (Escalloniales).</title>
        <authorList>
            <person name="Chanderbali A."/>
            <person name="Dervinis C."/>
            <person name="Anghel I."/>
            <person name="Soltis D."/>
            <person name="Soltis P."/>
            <person name="Zapata F."/>
        </authorList>
    </citation>
    <scope>NUCLEOTIDE SEQUENCE</scope>
    <source>
        <strain evidence="2">UCBG64.0493</strain>
        <tissue evidence="2">Leaf</tissue>
    </source>
</reference>
<sequence>MVKGRVAAIERMLWQWKAAVEGVRWWRTVEERCLSEREGGVRLTMVVGEEREGIWESAIWPGSFDQAGNPSEPHEPGGSFPVRKSQDAAVGALVLMLKKAPPLRQDLSESRNLLQGSRPQMLKNRTPEPTQLSDEQGFHQAAASRTSVASSGILASRTTADALEELRGYKDMKDLLLRQGGTSQTQASLVSAKEFSGGGRAAF</sequence>
<accession>A0AA89B3B3</accession>
<dbReference type="InterPro" id="IPR040182">
    <property type="entry name" value="ATG13"/>
</dbReference>
<dbReference type="GO" id="GO:0034497">
    <property type="term" value="P:protein localization to phagophore assembly site"/>
    <property type="evidence" value="ECO:0007669"/>
    <property type="project" value="TreeGrafter"/>
</dbReference>
<organism evidence="2 3">
    <name type="scientific">Escallonia herrerae</name>
    <dbReference type="NCBI Taxonomy" id="1293975"/>
    <lineage>
        <taxon>Eukaryota</taxon>
        <taxon>Viridiplantae</taxon>
        <taxon>Streptophyta</taxon>
        <taxon>Embryophyta</taxon>
        <taxon>Tracheophyta</taxon>
        <taxon>Spermatophyta</taxon>
        <taxon>Magnoliopsida</taxon>
        <taxon>eudicotyledons</taxon>
        <taxon>Gunneridae</taxon>
        <taxon>Pentapetalae</taxon>
        <taxon>asterids</taxon>
        <taxon>campanulids</taxon>
        <taxon>Escalloniales</taxon>
        <taxon>Escalloniaceae</taxon>
        <taxon>Escallonia</taxon>
    </lineage>
</organism>
<dbReference type="GO" id="GO:0000407">
    <property type="term" value="C:phagophore assembly site"/>
    <property type="evidence" value="ECO:0007669"/>
    <property type="project" value="TreeGrafter"/>
</dbReference>
<feature type="region of interest" description="Disordered" evidence="1">
    <location>
        <begin position="106"/>
        <end position="137"/>
    </location>
</feature>
<comment type="caution">
    <text evidence="2">The sequence shown here is derived from an EMBL/GenBank/DDBJ whole genome shotgun (WGS) entry which is preliminary data.</text>
</comment>
<dbReference type="EMBL" id="JAVXUP010000652">
    <property type="protein sequence ID" value="KAK3023507.1"/>
    <property type="molecule type" value="Genomic_DNA"/>
</dbReference>
<evidence type="ECO:0000313" key="3">
    <source>
        <dbReference type="Proteomes" id="UP001188597"/>
    </source>
</evidence>
<evidence type="ECO:0000313" key="2">
    <source>
        <dbReference type="EMBL" id="KAK3023507.1"/>
    </source>
</evidence>
<gene>
    <name evidence="2" type="ORF">RJ639_043791</name>
</gene>
<dbReference type="PANTHER" id="PTHR13430:SF15">
    <property type="entry name" value="AUTOPHAGY-RELATED PROTEIN 13B"/>
    <property type="match status" value="1"/>
</dbReference>
<protein>
    <submittedName>
        <fullName evidence="2">Uncharacterized protein</fullName>
    </submittedName>
</protein>
<dbReference type="AlphaFoldDB" id="A0AA89B3B3"/>
<dbReference type="GO" id="GO:0005829">
    <property type="term" value="C:cytosol"/>
    <property type="evidence" value="ECO:0007669"/>
    <property type="project" value="TreeGrafter"/>
</dbReference>
<dbReference type="GO" id="GO:0000423">
    <property type="term" value="P:mitophagy"/>
    <property type="evidence" value="ECO:0007669"/>
    <property type="project" value="TreeGrafter"/>
</dbReference>
<proteinExistence type="predicted"/>
<dbReference type="GO" id="GO:1990316">
    <property type="term" value="C:Atg1/ULK1 kinase complex"/>
    <property type="evidence" value="ECO:0007669"/>
    <property type="project" value="TreeGrafter"/>
</dbReference>
<dbReference type="GO" id="GO:0034727">
    <property type="term" value="P:piecemeal microautophagy of the nucleus"/>
    <property type="evidence" value="ECO:0007669"/>
    <property type="project" value="TreeGrafter"/>
</dbReference>
<dbReference type="Proteomes" id="UP001188597">
    <property type="component" value="Unassembled WGS sequence"/>
</dbReference>
<name>A0AA89B3B3_9ASTE</name>
<evidence type="ECO:0000256" key="1">
    <source>
        <dbReference type="SAM" id="MobiDB-lite"/>
    </source>
</evidence>
<dbReference type="PANTHER" id="PTHR13430">
    <property type="match status" value="1"/>
</dbReference>
<keyword evidence="3" id="KW-1185">Reference proteome</keyword>